<dbReference type="Proteomes" id="UP000219514">
    <property type="component" value="Unassembled WGS sequence"/>
</dbReference>
<gene>
    <name evidence="2" type="ORF">SAMN06893097_101372</name>
</gene>
<sequence length="150" mass="15112">MSQTEGPHLYDDGPEALHTGTPRGARGLILAVLGGTVLVAVGMAVGLPLVKGTPHEQAREVTGVFLDALAGGDAETAHQLLCEDERARVPAAEVAAEYAPGGVGEITGTSAADLDGVPVQQVEIGWPDGSTSTFTVLSEDGPRVCGVSAG</sequence>
<protein>
    <submittedName>
        <fullName evidence="2">Uncharacterized protein</fullName>
    </submittedName>
</protein>
<dbReference type="EMBL" id="OBDO01000001">
    <property type="protein sequence ID" value="SNX94576.1"/>
    <property type="molecule type" value="Genomic_DNA"/>
</dbReference>
<feature type="transmembrane region" description="Helical" evidence="1">
    <location>
        <begin position="28"/>
        <end position="50"/>
    </location>
</feature>
<evidence type="ECO:0000313" key="2">
    <source>
        <dbReference type="EMBL" id="SNX94576.1"/>
    </source>
</evidence>
<organism evidence="2 3">
    <name type="scientific">Geodermatophilus sabuli</name>
    <dbReference type="NCBI Taxonomy" id="1564158"/>
    <lineage>
        <taxon>Bacteria</taxon>
        <taxon>Bacillati</taxon>
        <taxon>Actinomycetota</taxon>
        <taxon>Actinomycetes</taxon>
        <taxon>Geodermatophilales</taxon>
        <taxon>Geodermatophilaceae</taxon>
        <taxon>Geodermatophilus</taxon>
    </lineage>
</organism>
<evidence type="ECO:0000313" key="3">
    <source>
        <dbReference type="Proteomes" id="UP000219514"/>
    </source>
</evidence>
<keyword evidence="1" id="KW-1133">Transmembrane helix</keyword>
<dbReference type="OrthoDB" id="5186356at2"/>
<dbReference type="AlphaFoldDB" id="A0A285E904"/>
<name>A0A285E904_9ACTN</name>
<evidence type="ECO:0000256" key="1">
    <source>
        <dbReference type="SAM" id="Phobius"/>
    </source>
</evidence>
<accession>A0A285E904</accession>
<dbReference type="RefSeq" id="WP_097203841.1">
    <property type="nucleotide sequence ID" value="NZ_JACHXB010000001.1"/>
</dbReference>
<reference evidence="2 3" key="1">
    <citation type="submission" date="2017-09" db="EMBL/GenBank/DDBJ databases">
        <authorList>
            <person name="Ehlers B."/>
            <person name="Leendertz F.H."/>
        </authorList>
    </citation>
    <scope>NUCLEOTIDE SEQUENCE [LARGE SCALE GENOMIC DNA]</scope>
    <source>
        <strain evidence="2 3">DSM 46844</strain>
    </source>
</reference>
<keyword evidence="3" id="KW-1185">Reference proteome</keyword>
<keyword evidence="1" id="KW-0812">Transmembrane</keyword>
<proteinExistence type="predicted"/>
<keyword evidence="1" id="KW-0472">Membrane</keyword>